<keyword evidence="5" id="KW-1185">Reference proteome</keyword>
<feature type="compositionally biased region" description="Low complexity" evidence="2">
    <location>
        <begin position="223"/>
        <end position="233"/>
    </location>
</feature>
<reference evidence="4" key="1">
    <citation type="journal article" date="2020" name="bioRxiv">
        <title>Comparative genomics of Chlamydomonas.</title>
        <authorList>
            <person name="Craig R.J."/>
            <person name="Hasan A.R."/>
            <person name="Ness R.W."/>
            <person name="Keightley P.D."/>
        </authorList>
    </citation>
    <scope>NUCLEOTIDE SEQUENCE</scope>
    <source>
        <strain evidence="4">CCAP 11/70</strain>
    </source>
</reference>
<dbReference type="AlphaFoldDB" id="A0A835YE64"/>
<evidence type="ECO:0000256" key="1">
    <source>
        <dbReference type="SAM" id="Coils"/>
    </source>
</evidence>
<keyword evidence="1" id="KW-0175">Coiled coil</keyword>
<protein>
    <recommendedName>
        <fullName evidence="3">CBM20 domain-containing protein</fullName>
    </recommendedName>
</protein>
<dbReference type="GO" id="GO:2001070">
    <property type="term" value="F:starch binding"/>
    <property type="evidence" value="ECO:0007669"/>
    <property type="project" value="InterPro"/>
</dbReference>
<gene>
    <name evidence="4" type="ORF">HYH03_002539</name>
</gene>
<feature type="domain" description="CBM20" evidence="3">
    <location>
        <begin position="113"/>
        <end position="226"/>
    </location>
</feature>
<sequence length="568" mass="59118">MQVLQHSPTCLRTGATGPGRGNPPSPGGACLTPPRRPRAAPTSSPLTRGHASLLPPPTAYTSSESSTRSGSGSPFRGFGKPTARGVVKPKAVAPKPSSASAPHAGVHDSAVLRDAATSVRVHVVVPRCHTVPGEHLVLVGDCEALGNWDVANALPLAWCSGHMHSGTFALPADWETIKAKLVLVRGRGQDAEAVWEPGFDRSVILQAPKDALAAFAGAAGPATAQAGPKAGPASAMTGGGAARGVRPGVSHDYVVVAHWGHTDATAVLAREVPSELLAMESQLSAALTELRTARTAAAASQEKLSRMAADLASSERAARQSAEQLQELQSKHSAMAEQLTEAKREAKAAAAEAAAAAVAAAAAAQASSASAADVEARVSSRYESRMAELRQELEGVKGQYSGEVASLQQALEASQAKEAEAQALVGQLREIVQRDVGKLRAELSQLVNEYISARQQLADQAAQIEASEKLRIQQIDGLSSEIKNLITKYNSAQTTIAEQQRLLEELQAARGSLPARALDPLAQVAAPPSPDPQAGRDWRSDWARLRKMQAAAANGNGNGNGVVMSHVR</sequence>
<name>A0A835YE64_9CHLO</name>
<dbReference type="Proteomes" id="UP000612055">
    <property type="component" value="Unassembled WGS sequence"/>
</dbReference>
<feature type="compositionally biased region" description="Low complexity" evidence="2">
    <location>
        <begin position="86"/>
        <end position="102"/>
    </location>
</feature>
<evidence type="ECO:0000313" key="5">
    <source>
        <dbReference type="Proteomes" id="UP000612055"/>
    </source>
</evidence>
<dbReference type="CDD" id="cd05467">
    <property type="entry name" value="CBM20"/>
    <property type="match status" value="1"/>
</dbReference>
<proteinExistence type="predicted"/>
<dbReference type="InterPro" id="IPR013784">
    <property type="entry name" value="Carb-bd-like_fold"/>
</dbReference>
<evidence type="ECO:0000256" key="2">
    <source>
        <dbReference type="SAM" id="MobiDB-lite"/>
    </source>
</evidence>
<dbReference type="SUPFAM" id="SSF49452">
    <property type="entry name" value="Starch-binding domain-like"/>
    <property type="match status" value="1"/>
</dbReference>
<dbReference type="EMBL" id="JAEHOE010000006">
    <property type="protein sequence ID" value="KAG2499598.1"/>
    <property type="molecule type" value="Genomic_DNA"/>
</dbReference>
<evidence type="ECO:0000313" key="4">
    <source>
        <dbReference type="EMBL" id="KAG2499598.1"/>
    </source>
</evidence>
<evidence type="ECO:0000259" key="3">
    <source>
        <dbReference type="PROSITE" id="PS51166"/>
    </source>
</evidence>
<feature type="compositionally biased region" description="Low complexity" evidence="2">
    <location>
        <begin position="61"/>
        <end position="79"/>
    </location>
</feature>
<dbReference type="Gene3D" id="2.60.40.10">
    <property type="entry name" value="Immunoglobulins"/>
    <property type="match status" value="1"/>
</dbReference>
<comment type="caution">
    <text evidence="4">The sequence shown here is derived from an EMBL/GenBank/DDBJ whole genome shotgun (WGS) entry which is preliminary data.</text>
</comment>
<dbReference type="GO" id="GO:0016020">
    <property type="term" value="C:membrane"/>
    <property type="evidence" value="ECO:0007669"/>
    <property type="project" value="TreeGrafter"/>
</dbReference>
<dbReference type="SMART" id="SM01065">
    <property type="entry name" value="CBM_2"/>
    <property type="match status" value="1"/>
</dbReference>
<dbReference type="PANTHER" id="PTHR15048">
    <property type="entry name" value="STARCH-BINDING DOMAIN-CONTAINING PROTEIN 1"/>
    <property type="match status" value="1"/>
</dbReference>
<feature type="region of interest" description="Disordered" evidence="2">
    <location>
        <begin position="223"/>
        <end position="242"/>
    </location>
</feature>
<feature type="compositionally biased region" description="Polar residues" evidence="2">
    <location>
        <begin position="1"/>
        <end position="10"/>
    </location>
</feature>
<dbReference type="InterPro" id="IPR013783">
    <property type="entry name" value="Ig-like_fold"/>
</dbReference>
<dbReference type="InterPro" id="IPR002044">
    <property type="entry name" value="CBM20"/>
</dbReference>
<feature type="coiled-coil region" evidence="1">
    <location>
        <begin position="311"/>
        <end position="509"/>
    </location>
</feature>
<dbReference type="PANTHER" id="PTHR15048:SF0">
    <property type="entry name" value="STARCH-BINDING DOMAIN-CONTAINING PROTEIN 1"/>
    <property type="match status" value="1"/>
</dbReference>
<dbReference type="Pfam" id="PF00686">
    <property type="entry name" value="CBM_20"/>
    <property type="match status" value="1"/>
</dbReference>
<dbReference type="PROSITE" id="PS51166">
    <property type="entry name" value="CBM20"/>
    <property type="match status" value="1"/>
</dbReference>
<feature type="region of interest" description="Disordered" evidence="2">
    <location>
        <begin position="1"/>
        <end position="105"/>
    </location>
</feature>
<dbReference type="OrthoDB" id="544229at2759"/>
<organism evidence="4 5">
    <name type="scientific">Edaphochlamys debaryana</name>
    <dbReference type="NCBI Taxonomy" id="47281"/>
    <lineage>
        <taxon>Eukaryota</taxon>
        <taxon>Viridiplantae</taxon>
        <taxon>Chlorophyta</taxon>
        <taxon>core chlorophytes</taxon>
        <taxon>Chlorophyceae</taxon>
        <taxon>CS clade</taxon>
        <taxon>Chlamydomonadales</taxon>
        <taxon>Chlamydomonadales incertae sedis</taxon>
        <taxon>Edaphochlamys</taxon>
    </lineage>
</organism>
<accession>A0A835YE64</accession>